<evidence type="ECO:0000256" key="6">
    <source>
        <dbReference type="RuleBase" id="RU000682"/>
    </source>
</evidence>
<dbReference type="PANTHER" id="PTHR24339:SF28">
    <property type="entry name" value="E5-RELATED"/>
    <property type="match status" value="1"/>
</dbReference>
<dbReference type="GO" id="GO:0000978">
    <property type="term" value="F:RNA polymerase II cis-regulatory region sequence-specific DNA binding"/>
    <property type="evidence" value="ECO:0007669"/>
    <property type="project" value="TreeGrafter"/>
</dbReference>
<dbReference type="GO" id="GO:0030182">
    <property type="term" value="P:neuron differentiation"/>
    <property type="evidence" value="ECO:0007669"/>
    <property type="project" value="TreeGrafter"/>
</dbReference>
<evidence type="ECO:0000259" key="8">
    <source>
        <dbReference type="PROSITE" id="PS50071"/>
    </source>
</evidence>
<evidence type="ECO:0000256" key="5">
    <source>
        <dbReference type="PROSITE-ProRule" id="PRU00108"/>
    </source>
</evidence>
<dbReference type="GO" id="GO:0005634">
    <property type="term" value="C:nucleus"/>
    <property type="evidence" value="ECO:0007669"/>
    <property type="project" value="UniProtKB-SubCell"/>
</dbReference>
<dbReference type="InterPro" id="IPR001356">
    <property type="entry name" value="HD"/>
</dbReference>
<evidence type="ECO:0000256" key="3">
    <source>
        <dbReference type="ARBA" id="ARBA00023155"/>
    </source>
</evidence>
<feature type="compositionally biased region" description="Low complexity" evidence="7">
    <location>
        <begin position="284"/>
        <end position="293"/>
    </location>
</feature>
<evidence type="ECO:0000256" key="1">
    <source>
        <dbReference type="ARBA" id="ARBA00004123"/>
    </source>
</evidence>
<dbReference type="Proteomes" id="UP000282613">
    <property type="component" value="Unassembled WGS sequence"/>
</dbReference>
<dbReference type="GO" id="GO:0007420">
    <property type="term" value="P:brain development"/>
    <property type="evidence" value="ECO:0007669"/>
    <property type="project" value="TreeGrafter"/>
</dbReference>
<organism evidence="11">
    <name type="scientific">Taenia asiatica</name>
    <name type="common">Asian tapeworm</name>
    <dbReference type="NCBI Taxonomy" id="60517"/>
    <lineage>
        <taxon>Eukaryota</taxon>
        <taxon>Metazoa</taxon>
        <taxon>Spiralia</taxon>
        <taxon>Lophotrochozoa</taxon>
        <taxon>Platyhelminthes</taxon>
        <taxon>Cestoda</taxon>
        <taxon>Eucestoda</taxon>
        <taxon>Cyclophyllidea</taxon>
        <taxon>Taeniidae</taxon>
        <taxon>Taenia</taxon>
    </lineage>
</organism>
<dbReference type="STRING" id="60517.A0A0R3WE61"/>
<feature type="domain" description="Homeobox" evidence="8">
    <location>
        <begin position="129"/>
        <end position="189"/>
    </location>
</feature>
<keyword evidence="3 5" id="KW-0371">Homeobox</keyword>
<dbReference type="PROSITE" id="PS00027">
    <property type="entry name" value="HOMEOBOX_1"/>
    <property type="match status" value="1"/>
</dbReference>
<dbReference type="InterPro" id="IPR017970">
    <property type="entry name" value="Homeobox_CS"/>
</dbReference>
<dbReference type="GO" id="GO:0000981">
    <property type="term" value="F:DNA-binding transcription factor activity, RNA polymerase II-specific"/>
    <property type="evidence" value="ECO:0007669"/>
    <property type="project" value="InterPro"/>
</dbReference>
<dbReference type="Gene3D" id="1.10.10.60">
    <property type="entry name" value="Homeodomain-like"/>
    <property type="match status" value="1"/>
</dbReference>
<dbReference type="PANTHER" id="PTHR24339">
    <property type="entry name" value="HOMEOBOX PROTEIN EMX-RELATED"/>
    <property type="match status" value="1"/>
</dbReference>
<keyword evidence="10" id="KW-1185">Reference proteome</keyword>
<dbReference type="WBParaSite" id="TASK_0000909001-mRNA-1">
    <property type="protein sequence ID" value="TASK_0000909001-mRNA-1"/>
    <property type="gene ID" value="TASK_0000909001"/>
</dbReference>
<dbReference type="PRINTS" id="PR00024">
    <property type="entry name" value="HOMEOBOX"/>
</dbReference>
<dbReference type="Pfam" id="PF00046">
    <property type="entry name" value="Homeodomain"/>
    <property type="match status" value="1"/>
</dbReference>
<keyword evidence="2 5" id="KW-0238">DNA-binding</keyword>
<dbReference type="PROSITE" id="PS50071">
    <property type="entry name" value="HOMEOBOX_2"/>
    <property type="match status" value="1"/>
</dbReference>
<evidence type="ECO:0000313" key="9">
    <source>
        <dbReference type="EMBL" id="VDK41829.1"/>
    </source>
</evidence>
<feature type="DNA-binding region" description="Homeobox" evidence="5">
    <location>
        <begin position="131"/>
        <end position="190"/>
    </location>
</feature>
<dbReference type="OrthoDB" id="6159439at2759"/>
<dbReference type="InterPro" id="IPR050877">
    <property type="entry name" value="EMX-VAX-Noto_Homeobox_TFs"/>
</dbReference>
<keyword evidence="4 5" id="KW-0539">Nucleus</keyword>
<evidence type="ECO:0000256" key="7">
    <source>
        <dbReference type="SAM" id="MobiDB-lite"/>
    </source>
</evidence>
<feature type="region of interest" description="Disordered" evidence="7">
    <location>
        <begin position="276"/>
        <end position="296"/>
    </location>
</feature>
<feature type="region of interest" description="Disordered" evidence="7">
    <location>
        <begin position="190"/>
        <end position="261"/>
    </location>
</feature>
<comment type="subcellular location">
    <subcellularLocation>
        <location evidence="1 5 6">Nucleus</location>
    </subcellularLocation>
</comment>
<dbReference type="InterPro" id="IPR009057">
    <property type="entry name" value="Homeodomain-like_sf"/>
</dbReference>
<dbReference type="SMART" id="SM00389">
    <property type="entry name" value="HOX"/>
    <property type="match status" value="1"/>
</dbReference>
<dbReference type="EMBL" id="UYRS01018986">
    <property type="protein sequence ID" value="VDK41829.1"/>
    <property type="molecule type" value="Genomic_DNA"/>
</dbReference>
<dbReference type="InterPro" id="IPR020479">
    <property type="entry name" value="HD_metazoa"/>
</dbReference>
<evidence type="ECO:0000256" key="2">
    <source>
        <dbReference type="ARBA" id="ARBA00023125"/>
    </source>
</evidence>
<name>A0A0R3WE61_TAEAS</name>
<evidence type="ECO:0000313" key="10">
    <source>
        <dbReference type="Proteomes" id="UP000282613"/>
    </source>
</evidence>
<accession>A0A0R3WE61</accession>
<evidence type="ECO:0000256" key="4">
    <source>
        <dbReference type="ARBA" id="ARBA00023242"/>
    </source>
</evidence>
<dbReference type="SUPFAM" id="SSF46689">
    <property type="entry name" value="Homeodomain-like"/>
    <property type="match status" value="1"/>
</dbReference>
<dbReference type="FunFam" id="1.10.10.60:FF:000081">
    <property type="entry name" value="Empty spiracles homeobox 2"/>
    <property type="match status" value="1"/>
</dbReference>
<evidence type="ECO:0000313" key="11">
    <source>
        <dbReference type="WBParaSite" id="TASK_0000909001-mRNA-1"/>
    </source>
</evidence>
<gene>
    <name evidence="9" type="ORF">TASK_LOCUS9091</name>
</gene>
<dbReference type="CDD" id="cd00086">
    <property type="entry name" value="homeodomain"/>
    <property type="match status" value="1"/>
</dbReference>
<reference evidence="9 10" key="2">
    <citation type="submission" date="2018-11" db="EMBL/GenBank/DDBJ databases">
        <authorList>
            <consortium name="Pathogen Informatics"/>
        </authorList>
    </citation>
    <scope>NUCLEOTIDE SEQUENCE [LARGE SCALE GENOMIC DNA]</scope>
</reference>
<reference evidence="11" key="1">
    <citation type="submission" date="2017-02" db="UniProtKB">
        <authorList>
            <consortium name="WormBaseParasite"/>
        </authorList>
    </citation>
    <scope>IDENTIFICATION</scope>
</reference>
<sequence length="328" mass="36070">MPGFSVNELMAPQSSIASLLRGPTLPSELTPHDAGLLANQNFRMRESNFDVYRSAFNMLGLIMKGREKCVEMSTPPFGGGFAYPPERGTRCEEMGRCFFPPLHPQYLNDSLSYGALFGDAMANSIRPYRKPKRIRTAFSPSQLLRLESAFEMNHYVVGQERRRLAESLSLTETQVKVWFQNRRTKFKRLRLEEEEGGGGGGGGEGGDEEEASGGACDGRSNIDTLPPSKVLHSPTPSSLESRGGFDDSTSPPPSSQNEEVALNLSTSATASKVVCTPLPPPPQFSSTTTTSTPNDRVMFHPLTSLLAFQDEMRQMLQSRSLDVWTPPL</sequence>
<dbReference type="AlphaFoldDB" id="A0A0R3WE61"/>
<proteinExistence type="predicted"/>
<protein>
    <submittedName>
        <fullName evidence="11">Homeobox domain-containing protein</fullName>
    </submittedName>
</protein>